<evidence type="ECO:0000313" key="2">
    <source>
        <dbReference type="EMBL" id="CAG2201893.1"/>
    </source>
</evidence>
<protein>
    <recommendedName>
        <fullName evidence="1">TIR domain-containing protein</fullName>
    </recommendedName>
</protein>
<organism evidence="2 3">
    <name type="scientific">Mytilus edulis</name>
    <name type="common">Blue mussel</name>
    <dbReference type="NCBI Taxonomy" id="6550"/>
    <lineage>
        <taxon>Eukaryota</taxon>
        <taxon>Metazoa</taxon>
        <taxon>Spiralia</taxon>
        <taxon>Lophotrochozoa</taxon>
        <taxon>Mollusca</taxon>
        <taxon>Bivalvia</taxon>
        <taxon>Autobranchia</taxon>
        <taxon>Pteriomorphia</taxon>
        <taxon>Mytilida</taxon>
        <taxon>Mytiloidea</taxon>
        <taxon>Mytilidae</taxon>
        <taxon>Mytilinae</taxon>
        <taxon>Mytilus</taxon>
    </lineage>
</organism>
<comment type="caution">
    <text evidence="2">The sequence shown here is derived from an EMBL/GenBank/DDBJ whole genome shotgun (WGS) entry which is preliminary data.</text>
</comment>
<dbReference type="PROSITE" id="PS50104">
    <property type="entry name" value="TIR"/>
    <property type="match status" value="1"/>
</dbReference>
<reference evidence="2" key="1">
    <citation type="submission" date="2021-03" db="EMBL/GenBank/DDBJ databases">
        <authorList>
            <person name="Bekaert M."/>
        </authorList>
    </citation>
    <scope>NUCLEOTIDE SEQUENCE</scope>
</reference>
<evidence type="ECO:0000259" key="1">
    <source>
        <dbReference type="PROSITE" id="PS50104"/>
    </source>
</evidence>
<keyword evidence="3" id="KW-1185">Reference proteome</keyword>
<name>A0A8S3R4K2_MYTED</name>
<dbReference type="EMBL" id="CAJPWZ010000870">
    <property type="protein sequence ID" value="CAG2201893.1"/>
    <property type="molecule type" value="Genomic_DNA"/>
</dbReference>
<sequence>MIIILADVVMMIQIFFKVYCKVFVHHVAKIILKPKFPQSICDKLLPVVNGNIGDYSVEGNVTHDIMVVASDNDYDFVVQKLIPFFEVLGLSVLLPQTDINGGQSNINGYSQAVVKSLMYVVVGTRDFENDSWNNNFILSDLILPQMYEQQGHQHIILIMKFNDVNIPRPLRWNEHVTIADWSTRQSDDDNFRRLKNKLKSMTEALFMTEQNV</sequence>
<proteinExistence type="predicted"/>
<dbReference type="GO" id="GO:0007165">
    <property type="term" value="P:signal transduction"/>
    <property type="evidence" value="ECO:0007669"/>
    <property type="project" value="InterPro"/>
</dbReference>
<dbReference type="InterPro" id="IPR035897">
    <property type="entry name" value="Toll_tir_struct_dom_sf"/>
</dbReference>
<dbReference type="InterPro" id="IPR000157">
    <property type="entry name" value="TIR_dom"/>
</dbReference>
<gene>
    <name evidence="2" type="ORF">MEDL_16486</name>
</gene>
<dbReference type="AlphaFoldDB" id="A0A8S3R4K2"/>
<dbReference type="Gene3D" id="3.40.50.10140">
    <property type="entry name" value="Toll/interleukin-1 receptor homology (TIR) domain"/>
    <property type="match status" value="1"/>
</dbReference>
<accession>A0A8S3R4K2</accession>
<dbReference type="OrthoDB" id="6122649at2759"/>
<dbReference type="Proteomes" id="UP000683360">
    <property type="component" value="Unassembled WGS sequence"/>
</dbReference>
<evidence type="ECO:0000313" key="3">
    <source>
        <dbReference type="Proteomes" id="UP000683360"/>
    </source>
</evidence>
<feature type="domain" description="TIR" evidence="1">
    <location>
        <begin position="61"/>
        <end position="205"/>
    </location>
</feature>
<dbReference type="SUPFAM" id="SSF52200">
    <property type="entry name" value="Toll/Interleukin receptor TIR domain"/>
    <property type="match status" value="1"/>
</dbReference>